<protein>
    <submittedName>
        <fullName evidence="1">Uncharacterized protein</fullName>
    </submittedName>
</protein>
<organism evidence="1 2">
    <name type="scientific">Aneurinibacillus thermoaerophilus</name>
    <dbReference type="NCBI Taxonomy" id="143495"/>
    <lineage>
        <taxon>Bacteria</taxon>
        <taxon>Bacillati</taxon>
        <taxon>Bacillota</taxon>
        <taxon>Bacilli</taxon>
        <taxon>Bacillales</taxon>
        <taxon>Paenibacillaceae</taxon>
        <taxon>Aneurinibacillus group</taxon>
        <taxon>Aneurinibacillus</taxon>
    </lineage>
</organism>
<proteinExistence type="predicted"/>
<evidence type="ECO:0000313" key="2">
    <source>
        <dbReference type="Proteomes" id="UP000198956"/>
    </source>
</evidence>
<dbReference type="AlphaFoldDB" id="A0A1G8ENP8"/>
<accession>A0A1G8ENP8</accession>
<dbReference type="Proteomes" id="UP000198956">
    <property type="component" value="Unassembled WGS sequence"/>
</dbReference>
<sequence length="46" mass="5588">MFLLYHHYIQKGWKIAEIDALSYFEKELLMASMIEERKRMIKVGLL</sequence>
<name>A0A1G8ENP8_ANETH</name>
<evidence type="ECO:0000313" key="1">
    <source>
        <dbReference type="EMBL" id="SDH71500.1"/>
    </source>
</evidence>
<dbReference type="EMBL" id="FNDE01000046">
    <property type="protein sequence ID" value="SDH71500.1"/>
    <property type="molecule type" value="Genomic_DNA"/>
</dbReference>
<reference evidence="1 2" key="1">
    <citation type="submission" date="2016-10" db="EMBL/GenBank/DDBJ databases">
        <authorList>
            <person name="de Groot N.N."/>
        </authorList>
    </citation>
    <scope>NUCLEOTIDE SEQUENCE [LARGE SCALE GENOMIC DNA]</scope>
    <source>
        <strain evidence="1 2">L 420-91</strain>
    </source>
</reference>
<gene>
    <name evidence="1" type="ORF">SAMN04489735_104621</name>
</gene>